<dbReference type="EMBL" id="NAJQ01000860">
    <property type="protein sequence ID" value="TKA64203.1"/>
    <property type="molecule type" value="Genomic_DNA"/>
</dbReference>
<dbReference type="EMBL" id="NAJQ01000710">
    <property type="protein sequence ID" value="TKA65727.1"/>
    <property type="molecule type" value="Genomic_DNA"/>
</dbReference>
<dbReference type="SUPFAM" id="SSF48403">
    <property type="entry name" value="Ankyrin repeat"/>
    <property type="match status" value="1"/>
</dbReference>
<protein>
    <recommendedName>
        <fullName evidence="4">Ankyrin repeat protein</fullName>
    </recommendedName>
</protein>
<gene>
    <name evidence="2" type="ORF">B0A55_12141</name>
    <name evidence="1" type="ORF">B0A55_13486</name>
</gene>
<sequence length="173" mass="19849">MASPNETPRLKNVGIEDLQFDYPPVIVTGDEEDAGYQELMVSLEKEPAPWKPLCEAIRRDDEDIFREESLHLKGPPTLAAKKEAILVGRLDLLKLLLERDDSIEDDTVATACDRKYRDSVRMLLDFGWPIDKPVYFTASLLCTAVDDVEITQWLIETGADVNLRLYFMSRRFR</sequence>
<comment type="caution">
    <text evidence="2">The sequence shown here is derived from an EMBL/GenBank/DDBJ whole genome shotgun (WGS) entry which is preliminary data.</text>
</comment>
<dbReference type="Proteomes" id="UP000309340">
    <property type="component" value="Unassembled WGS sequence"/>
</dbReference>
<accession>A0A4U0WRZ3</accession>
<evidence type="ECO:0008006" key="4">
    <source>
        <dbReference type="Google" id="ProtNLM"/>
    </source>
</evidence>
<dbReference type="Gene3D" id="1.25.40.20">
    <property type="entry name" value="Ankyrin repeat-containing domain"/>
    <property type="match status" value="1"/>
</dbReference>
<keyword evidence="3" id="KW-1185">Reference proteome</keyword>
<evidence type="ECO:0000313" key="2">
    <source>
        <dbReference type="EMBL" id="TKA65727.1"/>
    </source>
</evidence>
<organism evidence="2 3">
    <name type="scientific">Friedmanniomyces simplex</name>
    <dbReference type="NCBI Taxonomy" id="329884"/>
    <lineage>
        <taxon>Eukaryota</taxon>
        <taxon>Fungi</taxon>
        <taxon>Dikarya</taxon>
        <taxon>Ascomycota</taxon>
        <taxon>Pezizomycotina</taxon>
        <taxon>Dothideomycetes</taxon>
        <taxon>Dothideomycetidae</taxon>
        <taxon>Mycosphaerellales</taxon>
        <taxon>Teratosphaeriaceae</taxon>
        <taxon>Friedmanniomyces</taxon>
    </lineage>
</organism>
<reference evidence="2 3" key="1">
    <citation type="submission" date="2017-03" db="EMBL/GenBank/DDBJ databases">
        <title>Genomes of endolithic fungi from Antarctica.</title>
        <authorList>
            <person name="Coleine C."/>
            <person name="Masonjones S."/>
            <person name="Stajich J.E."/>
        </authorList>
    </citation>
    <scope>NUCLEOTIDE SEQUENCE [LARGE SCALE GENOMIC DNA]</scope>
    <source>
        <strain evidence="2 3">CCFEE 5184</strain>
    </source>
</reference>
<proteinExistence type="predicted"/>
<dbReference type="OrthoDB" id="3936696at2759"/>
<dbReference type="InterPro" id="IPR036770">
    <property type="entry name" value="Ankyrin_rpt-contain_sf"/>
</dbReference>
<name>A0A4U0WRZ3_9PEZI</name>
<evidence type="ECO:0000313" key="3">
    <source>
        <dbReference type="Proteomes" id="UP000309340"/>
    </source>
</evidence>
<evidence type="ECO:0000313" key="1">
    <source>
        <dbReference type="EMBL" id="TKA64203.1"/>
    </source>
</evidence>
<dbReference type="AlphaFoldDB" id="A0A4U0WRZ3"/>